<keyword evidence="2" id="KW-1133">Transmembrane helix</keyword>
<feature type="transmembrane region" description="Helical" evidence="2">
    <location>
        <begin position="318"/>
        <end position="336"/>
    </location>
</feature>
<dbReference type="Proteomes" id="UP000199050">
    <property type="component" value="Unassembled WGS sequence"/>
</dbReference>
<feature type="region of interest" description="Disordered" evidence="1">
    <location>
        <begin position="75"/>
        <end position="100"/>
    </location>
</feature>
<reference evidence="4" key="1">
    <citation type="submission" date="2016-10" db="EMBL/GenBank/DDBJ databases">
        <authorList>
            <person name="Varghese N."/>
            <person name="Submissions S."/>
        </authorList>
    </citation>
    <scope>NUCLEOTIDE SEQUENCE [LARGE SCALE GENOMIC DNA]</scope>
    <source>
        <strain evidence="4">CGMCC 1.11012</strain>
    </source>
</reference>
<feature type="region of interest" description="Disordered" evidence="1">
    <location>
        <begin position="142"/>
        <end position="169"/>
    </location>
</feature>
<sequence>MENSNGSMNNALVPVTALTVWQNVNAQWERLNQNFNRASYSLNDLQIILQRIYEEKNKSFMEGFIQAQEAASRLNNEAERANSTDSADQTDNAGPANEKTGFMGKIQKMMKALDVSGFELITYVGEKAVSYMMNRQDKAAAGAAGAGTPNDAGPEPVADAAGESAKQDKPGFLSKAKDSLAAIDLSGIFDKVKSLGVKAITANASEEDTKKWDLLQRNMDGAVKSMGEKAIVALRPVLDTLNKFFQSEQMVSMLTMVANGFLVIATVIGAVVDWIFYMIDAIQQNWDVVAPILAAIAFVLLAAMIIQVYALAAAWLVANWPILLIVAAIGLLIYCLQQSGVSVGQVVEFIAGAFGWLKAFIENIVIALYNTFIAFADFFRNLFIDPKFAVSKLFYDLAMNFLGFIYQMAFGAENFAGGFVGAMVDAINLVLKKVKGMADSLSKLPGFSFLADFKPNYLDPENKHVFSDIILKAKDMIPKPTSDKAVYDSEKKDYVDYDKAVKDASQMGKDLVSKFDTKVKFAPSDASKSAAGGSGLPSTVNRVNEVGSVNETVDISSDDLKMLRELAELQAIQNFVELTPTVQVTTGNINNAGDIDSIITKIGQVLQEEFVSTAQGVYT</sequence>
<accession>A0A1G8QH94</accession>
<feature type="transmembrane region" description="Helical" evidence="2">
    <location>
        <begin position="288"/>
        <end position="312"/>
    </location>
</feature>
<dbReference type="EMBL" id="FNDX01000011">
    <property type="protein sequence ID" value="SDJ04142.1"/>
    <property type="molecule type" value="Genomic_DNA"/>
</dbReference>
<protein>
    <submittedName>
        <fullName evidence="3">Uncharacterized protein</fullName>
    </submittedName>
</protein>
<dbReference type="STRING" id="1174501.SAMN05216192_11123"/>
<feature type="transmembrane region" description="Helical" evidence="2">
    <location>
        <begin position="250"/>
        <end position="276"/>
    </location>
</feature>
<evidence type="ECO:0000256" key="1">
    <source>
        <dbReference type="SAM" id="MobiDB-lite"/>
    </source>
</evidence>
<feature type="transmembrane region" description="Helical" evidence="2">
    <location>
        <begin position="393"/>
        <end position="409"/>
    </location>
</feature>
<keyword evidence="2" id="KW-0472">Membrane</keyword>
<evidence type="ECO:0000313" key="4">
    <source>
        <dbReference type="Proteomes" id="UP000199050"/>
    </source>
</evidence>
<dbReference type="AlphaFoldDB" id="A0A1G8QH94"/>
<proteinExistence type="predicted"/>
<gene>
    <name evidence="3" type="ORF">SAMN05216192_11123</name>
</gene>
<evidence type="ECO:0000313" key="3">
    <source>
        <dbReference type="EMBL" id="SDJ04142.1"/>
    </source>
</evidence>
<keyword evidence="2" id="KW-0812">Transmembrane</keyword>
<evidence type="ECO:0000256" key="2">
    <source>
        <dbReference type="SAM" id="Phobius"/>
    </source>
</evidence>
<name>A0A1G8QH94_9BACL</name>
<keyword evidence="4" id="KW-1185">Reference proteome</keyword>
<organism evidence="3 4">
    <name type="scientific">Paenibacillus typhae</name>
    <dbReference type="NCBI Taxonomy" id="1174501"/>
    <lineage>
        <taxon>Bacteria</taxon>
        <taxon>Bacillati</taxon>
        <taxon>Bacillota</taxon>
        <taxon>Bacilli</taxon>
        <taxon>Bacillales</taxon>
        <taxon>Paenibacillaceae</taxon>
        <taxon>Paenibacillus</taxon>
    </lineage>
</organism>
<dbReference type="OrthoDB" id="1677957at2"/>
<feature type="compositionally biased region" description="Polar residues" evidence="1">
    <location>
        <begin position="83"/>
        <end position="92"/>
    </location>
</feature>
<dbReference type="RefSeq" id="WP_090714387.1">
    <property type="nucleotide sequence ID" value="NZ_CBCSKY010000009.1"/>
</dbReference>